<dbReference type="AlphaFoldDB" id="A0AAE0NM44"/>
<dbReference type="Proteomes" id="UP001287356">
    <property type="component" value="Unassembled WGS sequence"/>
</dbReference>
<evidence type="ECO:0000259" key="1">
    <source>
        <dbReference type="Pfam" id="PF13391"/>
    </source>
</evidence>
<name>A0AAE0NM44_9PEZI</name>
<proteinExistence type="predicted"/>
<organism evidence="2 3">
    <name type="scientific">Lasiosphaeria ovina</name>
    <dbReference type="NCBI Taxonomy" id="92902"/>
    <lineage>
        <taxon>Eukaryota</taxon>
        <taxon>Fungi</taxon>
        <taxon>Dikarya</taxon>
        <taxon>Ascomycota</taxon>
        <taxon>Pezizomycotina</taxon>
        <taxon>Sordariomycetes</taxon>
        <taxon>Sordariomycetidae</taxon>
        <taxon>Sordariales</taxon>
        <taxon>Lasiosphaeriaceae</taxon>
        <taxon>Lasiosphaeria</taxon>
    </lineage>
</organism>
<dbReference type="Pfam" id="PF13391">
    <property type="entry name" value="HNH_2"/>
    <property type="match status" value="1"/>
</dbReference>
<dbReference type="InterPro" id="IPR003615">
    <property type="entry name" value="HNH_nuc"/>
</dbReference>
<keyword evidence="3" id="KW-1185">Reference proteome</keyword>
<gene>
    <name evidence="2" type="ORF">B0T24DRAFT_72720</name>
</gene>
<accession>A0AAE0NM44</accession>
<reference evidence="2" key="1">
    <citation type="journal article" date="2023" name="Mol. Phylogenet. Evol.">
        <title>Genome-scale phylogeny and comparative genomics of the fungal order Sordariales.</title>
        <authorList>
            <person name="Hensen N."/>
            <person name="Bonometti L."/>
            <person name="Westerberg I."/>
            <person name="Brannstrom I.O."/>
            <person name="Guillou S."/>
            <person name="Cros-Aarteil S."/>
            <person name="Calhoun S."/>
            <person name="Haridas S."/>
            <person name="Kuo A."/>
            <person name="Mondo S."/>
            <person name="Pangilinan J."/>
            <person name="Riley R."/>
            <person name="LaButti K."/>
            <person name="Andreopoulos B."/>
            <person name="Lipzen A."/>
            <person name="Chen C."/>
            <person name="Yan M."/>
            <person name="Daum C."/>
            <person name="Ng V."/>
            <person name="Clum A."/>
            <person name="Steindorff A."/>
            <person name="Ohm R.A."/>
            <person name="Martin F."/>
            <person name="Silar P."/>
            <person name="Natvig D.O."/>
            <person name="Lalanne C."/>
            <person name="Gautier V."/>
            <person name="Ament-Velasquez S.L."/>
            <person name="Kruys A."/>
            <person name="Hutchinson M.I."/>
            <person name="Powell A.J."/>
            <person name="Barry K."/>
            <person name="Miller A.N."/>
            <person name="Grigoriev I.V."/>
            <person name="Debuchy R."/>
            <person name="Gladieux P."/>
            <person name="Hiltunen Thoren M."/>
            <person name="Johannesson H."/>
        </authorList>
    </citation>
    <scope>NUCLEOTIDE SEQUENCE</scope>
    <source>
        <strain evidence="2">CBS 958.72</strain>
    </source>
</reference>
<evidence type="ECO:0000313" key="3">
    <source>
        <dbReference type="Proteomes" id="UP001287356"/>
    </source>
</evidence>
<evidence type="ECO:0000313" key="2">
    <source>
        <dbReference type="EMBL" id="KAK3384077.1"/>
    </source>
</evidence>
<comment type="caution">
    <text evidence="2">The sequence shown here is derived from an EMBL/GenBank/DDBJ whole genome shotgun (WGS) entry which is preliminary data.</text>
</comment>
<sequence length="390" mass="44431">MAAPSHHYQSSLEGVIDFSAAQPLFANAQERTQAVGRFRRIVNYFEAAEQPAPRYSGCDKYNRPALIRLTFEYARSQESQDKFLKAFFQSLALGMLDDNDGIDLSDDRVVADFGSLLFGFADYLITNFFLPLRAATNKTPQPSPVYHAAVLQAQTQEEQQRVQDFMGTPERLSVLRRNCLIRDRHRCIITRTFDDAEIGARWKQQQPPRDDDGNLFDSDDRFEDLEVAHILPHALTKSENSELDEPRRSAIAILNMFDNGVMHLIEGVDIHRPRNALTLTLNMHRRFGNFNIFFEPVANAAPHTYRICTFLPWIANQFPITRTLFTHPSIDPPSERLLTLHSAIGHILHLSAAGDYIEHILRDMEDLKVAREDGKTQLGVLVSLALRMRG</sequence>
<protein>
    <recommendedName>
        <fullName evidence="1">HNH nuclease domain-containing protein</fullName>
    </recommendedName>
</protein>
<dbReference type="EMBL" id="JAULSN010000001">
    <property type="protein sequence ID" value="KAK3384077.1"/>
    <property type="molecule type" value="Genomic_DNA"/>
</dbReference>
<feature type="domain" description="HNH nuclease" evidence="1">
    <location>
        <begin position="222"/>
        <end position="295"/>
    </location>
</feature>
<reference evidence="2" key="2">
    <citation type="submission" date="2023-06" db="EMBL/GenBank/DDBJ databases">
        <authorList>
            <consortium name="Lawrence Berkeley National Laboratory"/>
            <person name="Haridas S."/>
            <person name="Hensen N."/>
            <person name="Bonometti L."/>
            <person name="Westerberg I."/>
            <person name="Brannstrom I.O."/>
            <person name="Guillou S."/>
            <person name="Cros-Aarteil S."/>
            <person name="Calhoun S."/>
            <person name="Kuo A."/>
            <person name="Mondo S."/>
            <person name="Pangilinan J."/>
            <person name="Riley R."/>
            <person name="Labutti K."/>
            <person name="Andreopoulos B."/>
            <person name="Lipzen A."/>
            <person name="Chen C."/>
            <person name="Yanf M."/>
            <person name="Daum C."/>
            <person name="Ng V."/>
            <person name="Clum A."/>
            <person name="Steindorff A."/>
            <person name="Ohm R."/>
            <person name="Martin F."/>
            <person name="Silar P."/>
            <person name="Natvig D."/>
            <person name="Lalanne C."/>
            <person name="Gautier V."/>
            <person name="Ament-Velasquez S.L."/>
            <person name="Kruys A."/>
            <person name="Hutchinson M.I."/>
            <person name="Powell A.J."/>
            <person name="Barry K."/>
            <person name="Miller A.N."/>
            <person name="Grigoriev I.V."/>
            <person name="Debuchy R."/>
            <person name="Gladieux P."/>
            <person name="Thoren M.H."/>
            <person name="Johannesson H."/>
        </authorList>
    </citation>
    <scope>NUCLEOTIDE SEQUENCE</scope>
    <source>
        <strain evidence="2">CBS 958.72</strain>
    </source>
</reference>